<name>A0A6J7ZFG6_PLARU</name>
<dbReference type="Proteomes" id="UP000196521">
    <property type="component" value="Unassembled WGS sequence"/>
</dbReference>
<accession>A0A6J7ZFG6</accession>
<organism evidence="1 2">
    <name type="scientific">Planktothrix rubescens CCAP 1459/22</name>
    <dbReference type="NCBI Taxonomy" id="329571"/>
    <lineage>
        <taxon>Bacteria</taxon>
        <taxon>Bacillati</taxon>
        <taxon>Cyanobacteriota</taxon>
        <taxon>Cyanophyceae</taxon>
        <taxon>Oscillatoriophycideae</taxon>
        <taxon>Oscillatoriales</taxon>
        <taxon>Microcoleaceae</taxon>
        <taxon>Planktothrix</taxon>
    </lineage>
</organism>
<gene>
    <name evidence="1" type="ORF">PLAN_100328</name>
</gene>
<evidence type="ECO:0000313" key="2">
    <source>
        <dbReference type="Proteomes" id="UP000196521"/>
    </source>
</evidence>
<protein>
    <submittedName>
        <fullName evidence="1">Uncharacterized protein</fullName>
    </submittedName>
</protein>
<comment type="caution">
    <text evidence="1">The sequence shown here is derived from an EMBL/GenBank/DDBJ whole genome shotgun (WGS) entry which is preliminary data.</text>
</comment>
<keyword evidence="2" id="KW-1185">Reference proteome</keyword>
<dbReference type="AlphaFoldDB" id="A0A6J7ZFG6"/>
<dbReference type="EMBL" id="CZCZ02000005">
    <property type="protein sequence ID" value="CAC5340278.1"/>
    <property type="molecule type" value="Genomic_DNA"/>
</dbReference>
<reference evidence="1" key="1">
    <citation type="submission" date="2020-05" db="EMBL/GenBank/DDBJ databases">
        <authorList>
            <consortium name="Genoscope - CEA"/>
            <person name="William W."/>
        </authorList>
    </citation>
    <scope>NUCLEOTIDE SEQUENCE [LARGE SCALE GENOMIC DNA]</scope>
    <source>
        <strain evidence="1">PCC 7821</strain>
    </source>
</reference>
<dbReference type="RefSeq" id="WP_026797606.1">
    <property type="nucleotide sequence ID" value="NZ_LR812491.1"/>
</dbReference>
<proteinExistence type="predicted"/>
<sequence length="148" mass="15625">MTASVNVGIVLEINGEDVAIEPAKALTDAKKNGVEFSLPRRVEVGTAADLHAFLNTLTDGVPPLPSGDNLPSPLDSAYEKVMSLNLAVEALTLKVPPSVKEDGSGKFDPPLPTTFTLGLSATWSDNDKVELIQGKLAIKGLYVKLVKT</sequence>
<evidence type="ECO:0000313" key="1">
    <source>
        <dbReference type="EMBL" id="CAC5340278.1"/>
    </source>
</evidence>